<protein>
    <submittedName>
        <fullName evidence="1">Uncharacterized protein</fullName>
    </submittedName>
</protein>
<gene>
    <name evidence="1" type="ORF">AVDCRST_MAG39-1787</name>
</gene>
<accession>A0A6J4SWM9</accession>
<name>A0A6J4SWM9_9SPHN</name>
<dbReference type="EMBL" id="CADCVW010000072">
    <property type="protein sequence ID" value="CAA9507627.1"/>
    <property type="molecule type" value="Genomic_DNA"/>
</dbReference>
<reference evidence="1" key="1">
    <citation type="submission" date="2020-02" db="EMBL/GenBank/DDBJ databases">
        <authorList>
            <person name="Meier V. D."/>
        </authorList>
    </citation>
    <scope>NUCLEOTIDE SEQUENCE</scope>
    <source>
        <strain evidence="1">AVDCRST_MAG39</strain>
    </source>
</reference>
<proteinExistence type="predicted"/>
<dbReference type="AlphaFoldDB" id="A0A6J4SWM9"/>
<evidence type="ECO:0000313" key="1">
    <source>
        <dbReference type="EMBL" id="CAA9507627.1"/>
    </source>
</evidence>
<sequence>MRRARRAPLFVDAGARFVGGTAVGRAEWRVRRGRRDGPPRRA</sequence>
<organism evidence="1">
    <name type="scientific">uncultured Sphingomonadaceae bacterium</name>
    <dbReference type="NCBI Taxonomy" id="169976"/>
    <lineage>
        <taxon>Bacteria</taxon>
        <taxon>Pseudomonadati</taxon>
        <taxon>Pseudomonadota</taxon>
        <taxon>Alphaproteobacteria</taxon>
        <taxon>Sphingomonadales</taxon>
        <taxon>Sphingomonadaceae</taxon>
        <taxon>environmental samples</taxon>
    </lineage>
</organism>